<evidence type="ECO:0000313" key="1">
    <source>
        <dbReference type="EMBL" id="MFC4823707.1"/>
    </source>
</evidence>
<dbReference type="Gene3D" id="2.60.120.1140">
    <property type="entry name" value="Protein of unknown function DUF192"/>
    <property type="match status" value="1"/>
</dbReference>
<organism evidence="1 2">
    <name type="scientific">Halorussus aquaticus</name>
    <dbReference type="NCBI Taxonomy" id="2953748"/>
    <lineage>
        <taxon>Archaea</taxon>
        <taxon>Methanobacteriati</taxon>
        <taxon>Methanobacteriota</taxon>
        <taxon>Stenosarchaea group</taxon>
        <taxon>Halobacteria</taxon>
        <taxon>Halobacteriales</taxon>
        <taxon>Haladaptataceae</taxon>
        <taxon>Halorussus</taxon>
    </lineage>
</organism>
<dbReference type="PROSITE" id="PS51257">
    <property type="entry name" value="PROKAR_LIPOPROTEIN"/>
    <property type="match status" value="1"/>
</dbReference>
<dbReference type="PANTHER" id="PTHR37953">
    <property type="entry name" value="UPF0127 PROTEIN MJ1496"/>
    <property type="match status" value="1"/>
</dbReference>
<proteinExistence type="predicted"/>
<dbReference type="GeneID" id="73046968"/>
<dbReference type="Proteomes" id="UP001595945">
    <property type="component" value="Unassembled WGS sequence"/>
</dbReference>
<dbReference type="AlphaFoldDB" id="A0ABD5PZV2"/>
<keyword evidence="2" id="KW-1185">Reference proteome</keyword>
<dbReference type="PANTHER" id="PTHR37953:SF1">
    <property type="entry name" value="UPF0127 PROTEIN MJ1496"/>
    <property type="match status" value="1"/>
</dbReference>
<comment type="caution">
    <text evidence="1">The sequence shown here is derived from an EMBL/GenBank/DDBJ whole genome shotgun (WGS) entry which is preliminary data.</text>
</comment>
<reference evidence="1 2" key="1">
    <citation type="journal article" date="2019" name="Int. J. Syst. Evol. Microbiol.">
        <title>The Global Catalogue of Microorganisms (GCM) 10K type strain sequencing project: providing services to taxonomists for standard genome sequencing and annotation.</title>
        <authorList>
            <consortium name="The Broad Institute Genomics Platform"/>
            <consortium name="The Broad Institute Genome Sequencing Center for Infectious Disease"/>
            <person name="Wu L."/>
            <person name="Ma J."/>
        </authorList>
    </citation>
    <scope>NUCLEOTIDE SEQUENCE [LARGE SCALE GENOMIC DNA]</scope>
    <source>
        <strain evidence="1 2">XZYJ18</strain>
    </source>
</reference>
<accession>A0ABD5PZV2</accession>
<name>A0ABD5PZV2_9EURY</name>
<dbReference type="Pfam" id="PF02643">
    <property type="entry name" value="DUF192"/>
    <property type="match status" value="1"/>
</dbReference>
<gene>
    <name evidence="1" type="ORF">ACFO9K_05495</name>
</gene>
<dbReference type="EMBL" id="JBHSHT010000001">
    <property type="protein sequence ID" value="MFC4823707.1"/>
    <property type="molecule type" value="Genomic_DNA"/>
</dbReference>
<sequence length="180" mass="19190">MKSYAALLVGAMVLLAGCAGGMSGAITGNADREGSSTTPPTTTDVERVVNATFVVEDGENVNVSLRVANEPEERQSGLMHRESLANNSGMVFVYEDAQQVSFWMKNTLIPLDMIFVAPNGTVLNVQHASPQPNASTDELERYPSDGQTKYVVELPRGFANRTGVGPGTKLVFNGTPPTVE</sequence>
<dbReference type="RefSeq" id="WP_254270296.1">
    <property type="nucleotide sequence ID" value="NZ_CP100401.1"/>
</dbReference>
<protein>
    <submittedName>
        <fullName evidence="1">DUF192 domain-containing protein</fullName>
    </submittedName>
</protein>
<evidence type="ECO:0000313" key="2">
    <source>
        <dbReference type="Proteomes" id="UP001595945"/>
    </source>
</evidence>
<dbReference type="InterPro" id="IPR003795">
    <property type="entry name" value="DUF192"/>
</dbReference>
<dbReference type="InterPro" id="IPR038695">
    <property type="entry name" value="Saro_0823-like_sf"/>
</dbReference>